<reference evidence="1 2" key="1">
    <citation type="submission" date="2023-08" db="EMBL/GenBank/DDBJ databases">
        <authorList>
            <person name="Du S."/>
            <person name="Wu Z."/>
            <person name="Wu Y."/>
            <person name="Yang M."/>
            <person name="Shao J."/>
            <person name="Liu H."/>
            <person name="Zhao Y."/>
            <person name="Zhang Z."/>
        </authorList>
    </citation>
    <scope>NUCLEOTIDE SEQUENCE [LARGE SCALE GENOMIC DNA]</scope>
</reference>
<name>A0AAX3ZY84_9CAUD</name>
<dbReference type="Proteomes" id="UP001304225">
    <property type="component" value="Segment"/>
</dbReference>
<sequence length="141" mass="16567">MIRETPLGNLSQMISVDAIDNRWSDISKLLACLEDDRVNIDNIYDKIVNGDWHLWVAFNDDKTIYSVAITCFVYYPLVTNVRVVFLAGEHEDWADIIRIFEEFAKINDCHEVEIKGRKGWERVLRDRGYELKSVTLMKRIK</sequence>
<evidence type="ECO:0000313" key="1">
    <source>
        <dbReference type="EMBL" id="WMM95735.1"/>
    </source>
</evidence>
<gene>
    <name evidence="1" type="ORF">CRP403_gp21</name>
</gene>
<protein>
    <submittedName>
        <fullName evidence="1">Uncharacterized protein</fullName>
    </submittedName>
</protein>
<proteinExistence type="predicted"/>
<organism evidence="1 2">
    <name type="scientific">Roseobacter phage CRP-403</name>
    <dbReference type="NCBI Taxonomy" id="3072849"/>
    <lineage>
        <taxon>Viruses</taxon>
        <taxon>Duplodnaviria</taxon>
        <taxon>Heunggongvirae</taxon>
        <taxon>Uroviricota</taxon>
        <taxon>Caudoviricetes</taxon>
        <taxon>Autographivirales</taxon>
        <taxon>Autographivirales incertae sedis</taxon>
        <taxon>Shangxiadianvirus</taxon>
        <taxon>Shangxiadianvirus CRP403</taxon>
    </lineage>
</organism>
<accession>A0AAX3ZY84</accession>
<keyword evidence="2" id="KW-1185">Reference proteome</keyword>
<dbReference type="EMBL" id="OR420752">
    <property type="protein sequence ID" value="WMM95735.1"/>
    <property type="molecule type" value="Genomic_DNA"/>
</dbReference>
<evidence type="ECO:0000313" key="2">
    <source>
        <dbReference type="Proteomes" id="UP001304225"/>
    </source>
</evidence>